<reference evidence="2 4" key="1">
    <citation type="submission" date="2021-03" db="EMBL/GenBank/DDBJ databases">
        <title>Draft genome and methylome analysis of Thiotrix fructosivoruns ATCC 49748.</title>
        <authorList>
            <person name="Fomenkov A."/>
            <person name="Grabovich M.Y."/>
            <person name="Roberts R.J."/>
        </authorList>
    </citation>
    <scope>NUCLEOTIDE SEQUENCE [LARGE SCALE GENOMIC DNA]</scope>
    <source>
        <strain evidence="2 4">ATCC 49748</strain>
    </source>
</reference>
<organism evidence="3">
    <name type="scientific">Thiothrix fructosivorans</name>
    <dbReference type="NCBI Taxonomy" id="111770"/>
    <lineage>
        <taxon>Bacteria</taxon>
        <taxon>Pseudomonadati</taxon>
        <taxon>Pseudomonadota</taxon>
        <taxon>Gammaproteobacteria</taxon>
        <taxon>Thiotrichales</taxon>
        <taxon>Thiotrichaceae</taxon>
        <taxon>Thiothrix</taxon>
    </lineage>
</organism>
<dbReference type="RefSeq" id="WP_207250732.1">
    <property type="nucleotide sequence ID" value="NZ_JAFMPM010000006.1"/>
</dbReference>
<dbReference type="Pfam" id="PF13657">
    <property type="entry name" value="Couple_hipA"/>
    <property type="match status" value="1"/>
</dbReference>
<evidence type="ECO:0000259" key="1">
    <source>
        <dbReference type="Pfam" id="PF13657"/>
    </source>
</evidence>
<dbReference type="EMBL" id="CP072748">
    <property type="protein sequence ID" value="QTX11556.1"/>
    <property type="molecule type" value="Genomic_DNA"/>
</dbReference>
<feature type="domain" description="HipA N-terminal subdomain 1" evidence="1">
    <location>
        <begin position="46"/>
        <end position="110"/>
    </location>
</feature>
<protein>
    <submittedName>
        <fullName evidence="3">HipA N-terminal domain-containing protein</fullName>
    </submittedName>
</protein>
<dbReference type="AlphaFoldDB" id="A0A8B0SJP1"/>
<evidence type="ECO:0000313" key="4">
    <source>
        <dbReference type="Proteomes" id="UP000664466"/>
    </source>
</evidence>
<evidence type="ECO:0000313" key="3">
    <source>
        <dbReference type="EMBL" id="QTX11556.1"/>
    </source>
</evidence>
<gene>
    <name evidence="3" type="ORF">J1836_004175</name>
    <name evidence="2" type="ORF">J1836_08650</name>
</gene>
<name>A0A8B0SJP1_9GAMM</name>
<accession>A0A8B0SJP1</accession>
<dbReference type="EMBL" id="JAFMPM010000006">
    <property type="protein sequence ID" value="MBO0612995.1"/>
    <property type="molecule type" value="Genomic_DNA"/>
</dbReference>
<evidence type="ECO:0000313" key="2">
    <source>
        <dbReference type="EMBL" id="MBO0612995.1"/>
    </source>
</evidence>
<sequence length="119" mass="13055">MKTDCTFELFLNGTWQSVGSMALLTSSTQGWQGGTYLGYAVDHAIHYADCRDAKALSWTFPVNLTPLRSPHWPGFIMDLLPQGYGRRELLRQLGLTERAETHADWALLMAGAGNPIGGG</sequence>
<dbReference type="Proteomes" id="UP000664466">
    <property type="component" value="Unassembled WGS sequence"/>
</dbReference>
<dbReference type="InterPro" id="IPR017508">
    <property type="entry name" value="HipA_N1"/>
</dbReference>
<proteinExistence type="predicted"/>
<reference evidence="3" key="2">
    <citation type="submission" date="2021-04" db="EMBL/GenBank/DDBJ databases">
        <title>Complete Genome and methylome analysis of Thiothrix fructosivorans ATCC 49748.</title>
        <authorList>
            <person name="Fomenkov A."/>
            <person name="Sun L."/>
            <person name="Vincze T."/>
            <person name="Grabovich M.Y."/>
            <person name="Roberts R.J."/>
        </authorList>
    </citation>
    <scope>NUCLEOTIDE SEQUENCE</scope>
    <source>
        <strain evidence="3">ATCC 49748</strain>
    </source>
</reference>
<keyword evidence="4" id="KW-1185">Reference proteome</keyword>